<feature type="chain" id="PRO_5023531753" description="Arginine biosynthesis bifunctional protein ArgJ alpha chain" evidence="10">
    <location>
        <begin position="1"/>
        <end position="189"/>
    </location>
</feature>
<dbReference type="EMBL" id="CP029487">
    <property type="protein sequence ID" value="QCT70391.1"/>
    <property type="molecule type" value="Genomic_DNA"/>
</dbReference>
<dbReference type="InterPro" id="IPR002813">
    <property type="entry name" value="Arg_biosynth_ArgJ"/>
</dbReference>
<sequence>MKIIDGGVLAAKGFKAAGIAAGIKDNGNKDMALLVADKPAATAIMTTSNMVQAAPVQWDRAVMIESPYKRAVVVNSGNANACTGETGMRHVEQTAGVAAELLGVSTQDVLVSSTGVIGVVMPIEKILKGVQALVNGLGDDAQHADDAAHGIITTDLTTKTIAVEIELDGKTVHIGGMAKGSGMICPNMATMLSYVTTDAAIEPECLQKLLAKITQDTYNMMSVDGDMSTNDTVVVMASGEAGNKEISLNDVTSQDFAVFSEALYYVNEHLAKSIIRDGEGATKFVEVTVCGAATDEDARTLAKAVVKSSLVKTALFGEDANWGRVLSSLGASGVVFDPLKVSLVFFSNAGMITLLNEGAPIAFDEGMAKKVLSEKEISIMVTLKEGEDKATAWGCDLSYDYVKINGDYRS</sequence>
<evidence type="ECO:0000256" key="9">
    <source>
        <dbReference type="ARBA" id="ARBA00049439"/>
    </source>
</evidence>
<feature type="binding site" evidence="10">
    <location>
        <position position="190"/>
    </location>
    <ligand>
        <name>substrate</name>
    </ligand>
</feature>
<comment type="pathway">
    <text evidence="10">Amino-acid biosynthesis; L-arginine biosynthesis; L-ornithine and N-acetyl-L-glutamate from L-glutamate and N(2)-acetyl-L-ornithine (cyclic): step 1/1.</text>
</comment>
<dbReference type="SUPFAM" id="SSF56266">
    <property type="entry name" value="DmpA/ArgJ-like"/>
    <property type="match status" value="1"/>
</dbReference>
<comment type="subcellular location">
    <subcellularLocation>
        <location evidence="10">Cytoplasm</location>
    </subcellularLocation>
</comment>
<accession>A0A4P9C6S4</accession>
<dbReference type="GO" id="GO:0006592">
    <property type="term" value="P:ornithine biosynthetic process"/>
    <property type="evidence" value="ECO:0007669"/>
    <property type="project" value="TreeGrafter"/>
</dbReference>
<evidence type="ECO:0000256" key="1">
    <source>
        <dbReference type="ARBA" id="ARBA00006774"/>
    </source>
</evidence>
<dbReference type="FunFam" id="3.60.70.12:FF:000001">
    <property type="entry name" value="Arginine biosynthesis bifunctional protein ArgJ, chloroplastic"/>
    <property type="match status" value="1"/>
</dbReference>
<evidence type="ECO:0000256" key="3">
    <source>
        <dbReference type="ARBA" id="ARBA00022571"/>
    </source>
</evidence>
<evidence type="ECO:0000256" key="4">
    <source>
        <dbReference type="ARBA" id="ARBA00022605"/>
    </source>
</evidence>
<proteinExistence type="inferred from homology"/>
<evidence type="ECO:0000256" key="10">
    <source>
        <dbReference type="HAMAP-Rule" id="MF_01106"/>
    </source>
</evidence>
<dbReference type="RefSeq" id="WP_058694615.1">
    <property type="nucleotide sequence ID" value="NZ_CP029487.1"/>
</dbReference>
<feature type="chain" id="PRO_5023531754" description="Arginine biosynthesis bifunctional protein ArgJ beta chain" evidence="10">
    <location>
        <begin position="190"/>
        <end position="410"/>
    </location>
</feature>
<feature type="site" description="Involved in the stabilization of negative charge on the oxyanion by the formation of the oxyanion hole" evidence="10">
    <location>
        <position position="114"/>
    </location>
</feature>
<dbReference type="FunFam" id="3.10.20.340:FF:000001">
    <property type="entry name" value="Arginine biosynthesis bifunctional protein ArgJ, chloroplastic"/>
    <property type="match status" value="1"/>
</dbReference>
<dbReference type="NCBIfam" id="TIGR00120">
    <property type="entry name" value="ArgJ"/>
    <property type="match status" value="1"/>
</dbReference>
<keyword evidence="4 10" id="KW-0028">Amino-acid biosynthesis</keyword>
<dbReference type="GO" id="GO:0004358">
    <property type="term" value="F:L-glutamate N-acetyltransferase activity, acting on acetyl-L-ornithine as donor"/>
    <property type="evidence" value="ECO:0007669"/>
    <property type="project" value="UniProtKB-UniRule"/>
</dbReference>
<dbReference type="Pfam" id="PF01960">
    <property type="entry name" value="ArgJ"/>
    <property type="match status" value="1"/>
</dbReference>
<keyword evidence="3 10" id="KW-0055">Arginine biosynthesis</keyword>
<evidence type="ECO:0000313" key="12">
    <source>
        <dbReference type="Proteomes" id="UP000218387"/>
    </source>
</evidence>
<feature type="binding site" evidence="10">
    <location>
        <position position="179"/>
    </location>
    <ligand>
        <name>substrate</name>
    </ligand>
</feature>
<keyword evidence="10" id="KW-0963">Cytoplasm</keyword>
<dbReference type="EC" id="2.3.1.35" evidence="10"/>
<dbReference type="PANTHER" id="PTHR23100:SF0">
    <property type="entry name" value="ARGININE BIOSYNTHESIS BIFUNCTIONAL PROTEIN ARGJ, MITOCHONDRIAL"/>
    <property type="match status" value="1"/>
</dbReference>
<dbReference type="Proteomes" id="UP000218387">
    <property type="component" value="Chromosome"/>
</dbReference>
<dbReference type="AlphaFoldDB" id="A0A4P9C6S4"/>
<dbReference type="InterPro" id="IPR016117">
    <property type="entry name" value="ArgJ-like_dom_sf"/>
</dbReference>
<evidence type="ECO:0000256" key="2">
    <source>
        <dbReference type="ARBA" id="ARBA00011475"/>
    </source>
</evidence>
<evidence type="ECO:0000256" key="8">
    <source>
        <dbReference type="ARBA" id="ARBA00023315"/>
    </source>
</evidence>
<comment type="catalytic activity">
    <reaction evidence="9 10">
        <text>N(2)-acetyl-L-ornithine + L-glutamate = N-acetyl-L-glutamate + L-ornithine</text>
        <dbReference type="Rhea" id="RHEA:15349"/>
        <dbReference type="ChEBI" id="CHEBI:29985"/>
        <dbReference type="ChEBI" id="CHEBI:44337"/>
        <dbReference type="ChEBI" id="CHEBI:46911"/>
        <dbReference type="ChEBI" id="CHEBI:57805"/>
        <dbReference type="EC" id="2.3.1.35"/>
    </reaction>
</comment>
<feature type="active site" description="Nucleophile" evidence="10">
    <location>
        <position position="190"/>
    </location>
</feature>
<name>A0A4P9C6S4_EUBML</name>
<feature type="site" description="Cleavage; by autolysis" evidence="10">
    <location>
        <begin position="189"/>
        <end position="190"/>
    </location>
</feature>
<dbReference type="InterPro" id="IPR042195">
    <property type="entry name" value="ArgJ_beta_C"/>
</dbReference>
<dbReference type="GO" id="GO:0006526">
    <property type="term" value="P:L-arginine biosynthetic process"/>
    <property type="evidence" value="ECO:0007669"/>
    <property type="project" value="UniProtKB-UniRule"/>
</dbReference>
<dbReference type="GO" id="GO:0005737">
    <property type="term" value="C:cytoplasm"/>
    <property type="evidence" value="ECO:0007669"/>
    <property type="project" value="UniProtKB-SubCell"/>
</dbReference>
<dbReference type="PANTHER" id="PTHR23100">
    <property type="entry name" value="ARGININE BIOSYNTHESIS BIFUNCTIONAL PROTEIN ARGJ"/>
    <property type="match status" value="1"/>
</dbReference>
<comment type="similarity">
    <text evidence="1 10">Belongs to the ArgJ family.</text>
</comment>
<comment type="pathway">
    <text evidence="10">Amino-acid biosynthesis; L-arginine biosynthesis; N(2)-acetyl-L-ornithine from L-glutamate: step 1/4.</text>
</comment>
<dbReference type="CDD" id="cd02152">
    <property type="entry name" value="OAT"/>
    <property type="match status" value="1"/>
</dbReference>
<feature type="binding site" evidence="10">
    <location>
        <position position="279"/>
    </location>
    <ligand>
        <name>substrate</name>
    </ligand>
</feature>
<organism evidence="11 12">
    <name type="scientific">Eubacterium maltosivorans</name>
    <dbReference type="NCBI Taxonomy" id="2041044"/>
    <lineage>
        <taxon>Bacteria</taxon>
        <taxon>Bacillati</taxon>
        <taxon>Bacillota</taxon>
        <taxon>Clostridia</taxon>
        <taxon>Eubacteriales</taxon>
        <taxon>Eubacteriaceae</taxon>
        <taxon>Eubacterium</taxon>
    </lineage>
</organism>
<gene>
    <name evidence="10" type="primary">argJ</name>
    <name evidence="11" type="ORF">CPZ25_003335</name>
</gene>
<keyword evidence="12" id="KW-1185">Reference proteome</keyword>
<evidence type="ECO:0000256" key="7">
    <source>
        <dbReference type="ARBA" id="ARBA00023268"/>
    </source>
</evidence>
<keyword evidence="8 10" id="KW-0012">Acyltransferase</keyword>
<feature type="binding site" evidence="10">
    <location>
        <position position="153"/>
    </location>
    <ligand>
        <name>substrate</name>
    </ligand>
</feature>
<dbReference type="GO" id="GO:0004042">
    <property type="term" value="F:L-glutamate N-acetyltransferase activity"/>
    <property type="evidence" value="ECO:0007669"/>
    <property type="project" value="UniProtKB-UniRule"/>
</dbReference>
<keyword evidence="7 10" id="KW-0511">Multifunctional enzyme</keyword>
<evidence type="ECO:0000256" key="6">
    <source>
        <dbReference type="ARBA" id="ARBA00022813"/>
    </source>
</evidence>
<keyword evidence="5 10" id="KW-0808">Transferase</keyword>
<evidence type="ECO:0000313" key="11">
    <source>
        <dbReference type="EMBL" id="QCT70391.1"/>
    </source>
</evidence>
<dbReference type="HAMAP" id="MF_01106">
    <property type="entry name" value="ArgJ"/>
    <property type="match status" value="1"/>
</dbReference>
<reference evidence="11 12" key="1">
    <citation type="submission" date="2018-05" db="EMBL/GenBank/DDBJ databases">
        <title>Genome comparison of Eubacterium sp.</title>
        <authorList>
            <person name="Feng Y."/>
            <person name="Sanchez-Andrea I."/>
            <person name="Stams A.J.M."/>
            <person name="De Vos W.M."/>
        </authorList>
    </citation>
    <scope>NUCLEOTIDE SEQUENCE [LARGE SCALE GENOMIC DNA]</scope>
    <source>
        <strain evidence="11 12">YI</strain>
    </source>
</reference>
<feature type="site" description="Involved in the stabilization of negative charge on the oxyanion by the formation of the oxyanion hole" evidence="10">
    <location>
        <position position="115"/>
    </location>
</feature>
<dbReference type="Gene3D" id="3.10.20.340">
    <property type="entry name" value="ArgJ beta chain, C-terminal domain"/>
    <property type="match status" value="1"/>
</dbReference>
<feature type="binding site" evidence="10">
    <location>
        <position position="410"/>
    </location>
    <ligand>
        <name>substrate</name>
    </ligand>
</feature>
<dbReference type="UniPathway" id="UPA00068">
    <property type="reaction ID" value="UER00106"/>
</dbReference>
<protein>
    <recommendedName>
        <fullName evidence="10">Arginine biosynthesis bifunctional protein ArgJ</fullName>
    </recommendedName>
    <domain>
        <recommendedName>
            <fullName evidence="10">Glutamate N-acetyltransferase</fullName>
            <ecNumber evidence="10">2.3.1.35</ecNumber>
        </recommendedName>
        <alternativeName>
            <fullName evidence="10">Ornithine acetyltransferase</fullName>
            <shortName evidence="10">OATase</shortName>
        </alternativeName>
        <alternativeName>
            <fullName evidence="10">Ornithine transacetylase</fullName>
        </alternativeName>
    </domain>
    <domain>
        <recommendedName>
            <fullName evidence="10">Amino-acid acetyltransferase</fullName>
            <ecNumber evidence="10">2.3.1.1</ecNumber>
        </recommendedName>
        <alternativeName>
            <fullName evidence="10">N-acetylglutamate synthase</fullName>
            <shortName evidence="10">AGSase</shortName>
        </alternativeName>
    </domain>
    <component>
        <recommendedName>
            <fullName evidence="10">Arginine biosynthesis bifunctional protein ArgJ alpha chain</fullName>
        </recommendedName>
    </component>
    <component>
        <recommendedName>
            <fullName evidence="10">Arginine biosynthesis bifunctional protein ArgJ beta chain</fullName>
        </recommendedName>
    </component>
</protein>
<comment type="function">
    <text evidence="10">Catalyzes two activities which are involved in the cyclic version of arginine biosynthesis: the synthesis of N-acetylglutamate from glutamate and acetyl-CoA as the acetyl donor, and of ornithine by transacetylation between N(2)-acetylornithine and glutamate.</text>
</comment>
<dbReference type="EC" id="2.3.1.1" evidence="10"/>
<comment type="catalytic activity">
    <reaction evidence="10">
        <text>L-glutamate + acetyl-CoA = N-acetyl-L-glutamate + CoA + H(+)</text>
        <dbReference type="Rhea" id="RHEA:24292"/>
        <dbReference type="ChEBI" id="CHEBI:15378"/>
        <dbReference type="ChEBI" id="CHEBI:29985"/>
        <dbReference type="ChEBI" id="CHEBI:44337"/>
        <dbReference type="ChEBI" id="CHEBI:57287"/>
        <dbReference type="ChEBI" id="CHEBI:57288"/>
        <dbReference type="EC" id="2.3.1.1"/>
    </reaction>
</comment>
<feature type="binding site" evidence="10">
    <location>
        <position position="405"/>
    </location>
    <ligand>
        <name>substrate</name>
    </ligand>
</feature>
<dbReference type="KEGG" id="emt:CPZ25_003335"/>
<dbReference type="NCBIfam" id="NF003802">
    <property type="entry name" value="PRK05388.1"/>
    <property type="match status" value="1"/>
</dbReference>
<evidence type="ECO:0000256" key="5">
    <source>
        <dbReference type="ARBA" id="ARBA00022679"/>
    </source>
</evidence>
<comment type="subunit">
    <text evidence="2 10">Heterotetramer of two alpha and two beta chains.</text>
</comment>
<dbReference type="Gene3D" id="3.60.70.12">
    <property type="entry name" value="L-amino peptidase D-ALA esterase/amidase"/>
    <property type="match status" value="1"/>
</dbReference>
<keyword evidence="6 10" id="KW-0068">Autocatalytic cleavage</keyword>